<organism evidence="2 3">
    <name type="scientific">Dendrothele bispora (strain CBS 962.96)</name>
    <dbReference type="NCBI Taxonomy" id="1314807"/>
    <lineage>
        <taxon>Eukaryota</taxon>
        <taxon>Fungi</taxon>
        <taxon>Dikarya</taxon>
        <taxon>Basidiomycota</taxon>
        <taxon>Agaricomycotina</taxon>
        <taxon>Agaricomycetes</taxon>
        <taxon>Agaricomycetidae</taxon>
        <taxon>Agaricales</taxon>
        <taxon>Agaricales incertae sedis</taxon>
        <taxon>Dendrothele</taxon>
    </lineage>
</organism>
<evidence type="ECO:0008006" key="4">
    <source>
        <dbReference type="Google" id="ProtNLM"/>
    </source>
</evidence>
<name>A0A4S8MHB6_DENBC</name>
<evidence type="ECO:0000313" key="2">
    <source>
        <dbReference type="EMBL" id="THV01669.1"/>
    </source>
</evidence>
<protein>
    <recommendedName>
        <fullName evidence="4">F-box domain-containing protein</fullName>
    </recommendedName>
</protein>
<accession>A0A4S8MHB6</accession>
<sequence>MPVIRTHDPQPLAEDNLSITCRFESSLQNVSTPRRSPRIASHPHTWYAEDRTPNPTGTRKGSKRLVTSYAEDRTPNPTGTRKGSKRLVTSRISQRPRRTIRIPHDILYQIAQFVAAGQSSVSDSQKALAICSLVSKEWRETFQHEIFRLRPTCVSTENFCNGRQFTCLVSSGHFAHLITVLHINIHQLHWLDALDGKNWFTNLRSITLESTSETPQDFTCPENLFAKNKLLRAIIFINLRIEVQELIRLFCSLKALGSNEAGSQDVQYCRIGKLVFEKCYIWEIWDWAYNADLKASPPLSLTFANLLLVLRRTTYSDVFVKRFHLGGLSRLAITGPHVSSSILAGLLRLYGPGLTHLSITNFQDWVFNLDQGVHNQESARLRAFETIGQQPLGKLEYLSVSHSFTAKVLPELFLERLTMESFKNLKTLLVETLYIFGSDDTLDNSLTNIASAMPELRMYAKFIDFGCNFFNQGTLHDAFPKSEGRLELGSDTLDEEFMFEGLHWY</sequence>
<evidence type="ECO:0000256" key="1">
    <source>
        <dbReference type="SAM" id="MobiDB-lite"/>
    </source>
</evidence>
<dbReference type="Proteomes" id="UP000297245">
    <property type="component" value="Unassembled WGS sequence"/>
</dbReference>
<dbReference type="EMBL" id="ML179086">
    <property type="protein sequence ID" value="THV01669.1"/>
    <property type="molecule type" value="Genomic_DNA"/>
</dbReference>
<dbReference type="AlphaFoldDB" id="A0A4S8MHB6"/>
<reference evidence="2 3" key="1">
    <citation type="journal article" date="2019" name="Nat. Ecol. Evol.">
        <title>Megaphylogeny resolves global patterns of mushroom evolution.</title>
        <authorList>
            <person name="Varga T."/>
            <person name="Krizsan K."/>
            <person name="Foldi C."/>
            <person name="Dima B."/>
            <person name="Sanchez-Garcia M."/>
            <person name="Sanchez-Ramirez S."/>
            <person name="Szollosi G.J."/>
            <person name="Szarkandi J.G."/>
            <person name="Papp V."/>
            <person name="Albert L."/>
            <person name="Andreopoulos W."/>
            <person name="Angelini C."/>
            <person name="Antonin V."/>
            <person name="Barry K.W."/>
            <person name="Bougher N.L."/>
            <person name="Buchanan P."/>
            <person name="Buyck B."/>
            <person name="Bense V."/>
            <person name="Catcheside P."/>
            <person name="Chovatia M."/>
            <person name="Cooper J."/>
            <person name="Damon W."/>
            <person name="Desjardin D."/>
            <person name="Finy P."/>
            <person name="Geml J."/>
            <person name="Haridas S."/>
            <person name="Hughes K."/>
            <person name="Justo A."/>
            <person name="Karasinski D."/>
            <person name="Kautmanova I."/>
            <person name="Kiss B."/>
            <person name="Kocsube S."/>
            <person name="Kotiranta H."/>
            <person name="LaButti K.M."/>
            <person name="Lechner B.E."/>
            <person name="Liimatainen K."/>
            <person name="Lipzen A."/>
            <person name="Lukacs Z."/>
            <person name="Mihaltcheva S."/>
            <person name="Morgado L.N."/>
            <person name="Niskanen T."/>
            <person name="Noordeloos M.E."/>
            <person name="Ohm R.A."/>
            <person name="Ortiz-Santana B."/>
            <person name="Ovrebo C."/>
            <person name="Racz N."/>
            <person name="Riley R."/>
            <person name="Savchenko A."/>
            <person name="Shiryaev A."/>
            <person name="Soop K."/>
            <person name="Spirin V."/>
            <person name="Szebenyi C."/>
            <person name="Tomsovsky M."/>
            <person name="Tulloss R.E."/>
            <person name="Uehling J."/>
            <person name="Grigoriev I.V."/>
            <person name="Vagvolgyi C."/>
            <person name="Papp T."/>
            <person name="Martin F.M."/>
            <person name="Miettinen O."/>
            <person name="Hibbett D.S."/>
            <person name="Nagy L.G."/>
        </authorList>
    </citation>
    <scope>NUCLEOTIDE SEQUENCE [LARGE SCALE GENOMIC DNA]</scope>
    <source>
        <strain evidence="2 3">CBS 962.96</strain>
    </source>
</reference>
<feature type="region of interest" description="Disordered" evidence="1">
    <location>
        <begin position="27"/>
        <end position="84"/>
    </location>
</feature>
<evidence type="ECO:0000313" key="3">
    <source>
        <dbReference type="Proteomes" id="UP000297245"/>
    </source>
</evidence>
<proteinExistence type="predicted"/>
<keyword evidence="3" id="KW-1185">Reference proteome</keyword>
<gene>
    <name evidence="2" type="ORF">K435DRAFT_853529</name>
</gene>